<feature type="compositionally biased region" description="Basic and acidic residues" evidence="5">
    <location>
        <begin position="108"/>
        <end position="119"/>
    </location>
</feature>
<evidence type="ECO:0000256" key="5">
    <source>
        <dbReference type="SAM" id="MobiDB-lite"/>
    </source>
</evidence>
<dbReference type="Gene3D" id="3.30.110.150">
    <property type="entry name" value="SepF-like protein"/>
    <property type="match status" value="1"/>
</dbReference>
<comment type="caution">
    <text evidence="6">The sequence shown here is derived from an EMBL/GenBank/DDBJ whole genome shotgun (WGS) entry which is preliminary data.</text>
</comment>
<organism evidence="6 7">
    <name type="scientific">Candidatus Pullichristensenella excrementigallinarum</name>
    <dbReference type="NCBI Taxonomy" id="2840907"/>
    <lineage>
        <taxon>Bacteria</taxon>
        <taxon>Bacillati</taxon>
        <taxon>Bacillota</taxon>
        <taxon>Clostridia</taxon>
        <taxon>Candidatus Pullichristensenella</taxon>
    </lineage>
</organism>
<dbReference type="GO" id="GO:0000917">
    <property type="term" value="P:division septum assembly"/>
    <property type="evidence" value="ECO:0007669"/>
    <property type="project" value="UniProtKB-KW"/>
</dbReference>
<accession>A0A9D1I928</accession>
<keyword evidence="1 6" id="KW-0132">Cell division</keyword>
<dbReference type="EMBL" id="DVMU01000016">
    <property type="protein sequence ID" value="HIU33050.1"/>
    <property type="molecule type" value="Genomic_DNA"/>
</dbReference>
<dbReference type="InterPro" id="IPR023052">
    <property type="entry name" value="Cell_div_SepF"/>
</dbReference>
<dbReference type="PANTHER" id="PTHR35798">
    <property type="entry name" value="CELL DIVISION PROTEIN SEPF"/>
    <property type="match status" value="1"/>
</dbReference>
<feature type="compositionally biased region" description="Low complexity" evidence="5">
    <location>
        <begin position="76"/>
        <end position="89"/>
    </location>
</feature>
<keyword evidence="2" id="KW-0717">Septation</keyword>
<feature type="region of interest" description="Disordered" evidence="5">
    <location>
        <begin position="15"/>
        <end position="123"/>
    </location>
</feature>
<comment type="function">
    <text evidence="4">Cell division protein that is part of the divisome complex and is recruited early to the Z-ring. Probably stimulates Z-ring formation, perhaps through the cross-linking of FtsZ protofilaments. Its function overlaps with FtsA.</text>
</comment>
<protein>
    <submittedName>
        <fullName evidence="6">Cell division protein SepF</fullName>
    </submittedName>
</protein>
<evidence type="ECO:0000313" key="7">
    <source>
        <dbReference type="Proteomes" id="UP000824072"/>
    </source>
</evidence>
<dbReference type="Proteomes" id="UP000824072">
    <property type="component" value="Unassembled WGS sequence"/>
</dbReference>
<name>A0A9D1I928_9FIRM</name>
<proteinExistence type="predicted"/>
<gene>
    <name evidence="6" type="ORF">IAB02_00675</name>
</gene>
<reference evidence="6" key="1">
    <citation type="submission" date="2020-10" db="EMBL/GenBank/DDBJ databases">
        <authorList>
            <person name="Gilroy R."/>
        </authorList>
    </citation>
    <scope>NUCLEOTIDE SEQUENCE</scope>
    <source>
        <strain evidence="6">ChiHcec3-11533</strain>
    </source>
</reference>
<keyword evidence="3" id="KW-0131">Cell cycle</keyword>
<dbReference type="PANTHER" id="PTHR35798:SF1">
    <property type="entry name" value="CELL DIVISION PROTEIN SEPF"/>
    <property type="match status" value="1"/>
</dbReference>
<evidence type="ECO:0000256" key="4">
    <source>
        <dbReference type="ARBA" id="ARBA00044936"/>
    </source>
</evidence>
<evidence type="ECO:0000256" key="2">
    <source>
        <dbReference type="ARBA" id="ARBA00023210"/>
    </source>
</evidence>
<feature type="compositionally biased region" description="Basic and acidic residues" evidence="5">
    <location>
        <begin position="45"/>
        <end position="65"/>
    </location>
</feature>
<evidence type="ECO:0000313" key="6">
    <source>
        <dbReference type="EMBL" id="HIU33050.1"/>
    </source>
</evidence>
<feature type="compositionally biased region" description="Polar residues" evidence="5">
    <location>
        <begin position="66"/>
        <end position="75"/>
    </location>
</feature>
<dbReference type="InterPro" id="IPR038594">
    <property type="entry name" value="SepF-like_sf"/>
</dbReference>
<dbReference type="Pfam" id="PF04472">
    <property type="entry name" value="SepF"/>
    <property type="match status" value="1"/>
</dbReference>
<sequence>MARKGGVNKFLEFIGLVDDEEPRQAAGYSDGYGRPSTYVPQQQRSRTEETRRKTVVRDERPRYETSSRYGSTRVPTRTSASSGTRSSSRYDYQPRPSATSSRFGSYDPEPKETRTERASARTARSRTMMCQLTSLEDCCDVIDSLIAGNVVVLTLDELEPKLVQRALDTLSGAVFALSATIRKASDKTYVIAPSTAELNESYDAERRYR</sequence>
<evidence type="ECO:0000256" key="1">
    <source>
        <dbReference type="ARBA" id="ARBA00022618"/>
    </source>
</evidence>
<evidence type="ECO:0000256" key="3">
    <source>
        <dbReference type="ARBA" id="ARBA00023306"/>
    </source>
</evidence>
<reference evidence="6" key="2">
    <citation type="journal article" date="2021" name="PeerJ">
        <title>Extensive microbial diversity within the chicken gut microbiome revealed by metagenomics and culture.</title>
        <authorList>
            <person name="Gilroy R."/>
            <person name="Ravi A."/>
            <person name="Getino M."/>
            <person name="Pursley I."/>
            <person name="Horton D.L."/>
            <person name="Alikhan N.F."/>
            <person name="Baker D."/>
            <person name="Gharbi K."/>
            <person name="Hall N."/>
            <person name="Watson M."/>
            <person name="Adriaenssens E.M."/>
            <person name="Foster-Nyarko E."/>
            <person name="Jarju S."/>
            <person name="Secka A."/>
            <person name="Antonio M."/>
            <person name="Oren A."/>
            <person name="Chaudhuri R.R."/>
            <person name="La Ragione R."/>
            <person name="Hildebrand F."/>
            <person name="Pallen M.J."/>
        </authorList>
    </citation>
    <scope>NUCLEOTIDE SEQUENCE</scope>
    <source>
        <strain evidence="6">ChiHcec3-11533</strain>
    </source>
</reference>
<dbReference type="AlphaFoldDB" id="A0A9D1I928"/>
<dbReference type="InterPro" id="IPR007561">
    <property type="entry name" value="Cell_div_SepF/SepF-rel"/>
</dbReference>